<sequence>MDSNSAQHPVFMVFPPEVTASELQSMKNTVTAYDSTMPFLKCFTKKIKIFGFIYSGACLIALERKGTQTVMRMSQTMNCFSVLAAIVGIILLVLGFILDRNYLCGYSGEVSECKAVNTLFIGILIMLVVFSTTELLIAIFYSIFSRSFDCCDCEEWC</sequence>
<keyword evidence="8" id="KW-1185">Reference proteome</keyword>
<evidence type="ECO:0000256" key="4">
    <source>
        <dbReference type="ARBA" id="ARBA00022989"/>
    </source>
</evidence>
<keyword evidence="4 6" id="KW-1133">Transmembrane helix</keyword>
<dbReference type="EMBL" id="JACAGB010000009">
    <property type="protein sequence ID" value="KAF6343204.1"/>
    <property type="molecule type" value="Genomic_DNA"/>
</dbReference>
<comment type="caution">
    <text evidence="7">The sequence shown here is derived from an EMBL/GenBank/DDBJ whole genome shotgun (WGS) entry which is preliminary data.</text>
</comment>
<evidence type="ECO:0000256" key="1">
    <source>
        <dbReference type="ARBA" id="ARBA00004141"/>
    </source>
</evidence>
<dbReference type="InterPro" id="IPR007237">
    <property type="entry name" value="CD20-like"/>
</dbReference>
<evidence type="ECO:0000256" key="6">
    <source>
        <dbReference type="SAM" id="Phobius"/>
    </source>
</evidence>
<reference evidence="7 8" key="1">
    <citation type="journal article" date="2020" name="Nature">
        <title>Six reference-quality genomes reveal evolution of bat adaptations.</title>
        <authorList>
            <person name="Jebb D."/>
            <person name="Huang Z."/>
            <person name="Pippel M."/>
            <person name="Hughes G.M."/>
            <person name="Lavrichenko K."/>
            <person name="Devanna P."/>
            <person name="Winkler S."/>
            <person name="Jermiin L.S."/>
            <person name="Skirmuntt E.C."/>
            <person name="Katzourakis A."/>
            <person name="Burkitt-Gray L."/>
            <person name="Ray D.A."/>
            <person name="Sullivan K.A.M."/>
            <person name="Roscito J.G."/>
            <person name="Kirilenko B.M."/>
            <person name="Davalos L.M."/>
            <person name="Corthals A.P."/>
            <person name="Power M.L."/>
            <person name="Jones G."/>
            <person name="Ransome R.D."/>
            <person name="Dechmann D.K.N."/>
            <person name="Locatelli A.G."/>
            <person name="Puechmaille S.J."/>
            <person name="Fedrigo O."/>
            <person name="Jarvis E.D."/>
            <person name="Hiller M."/>
            <person name="Vernes S.C."/>
            <person name="Myers E.W."/>
            <person name="Teeling E.C."/>
        </authorList>
    </citation>
    <scope>NUCLEOTIDE SEQUENCE [LARGE SCALE GENOMIC DNA]</scope>
    <source>
        <strain evidence="7">MPipKuh1</strain>
        <tissue evidence="7">Flight muscle</tissue>
    </source>
</reference>
<gene>
    <name evidence="7" type="ORF">mPipKuh1_011830</name>
</gene>
<accession>A0A7J7X0R9</accession>
<protein>
    <submittedName>
        <fullName evidence="7">Membrane spanning 4-domains A5</fullName>
    </submittedName>
</protein>
<keyword evidence="3 6" id="KW-0812">Transmembrane</keyword>
<evidence type="ECO:0000256" key="5">
    <source>
        <dbReference type="ARBA" id="ARBA00023136"/>
    </source>
</evidence>
<comment type="subcellular location">
    <subcellularLocation>
        <location evidence="1">Membrane</location>
        <topology evidence="1">Multi-pass membrane protein</topology>
    </subcellularLocation>
</comment>
<dbReference type="PANTHER" id="PTHR23320:SF54">
    <property type="entry name" value="MEMBRANE-SPANNING 4-DOMAINS SUBFAMILY A MEMBER 5"/>
    <property type="match status" value="1"/>
</dbReference>
<proteinExistence type="inferred from homology"/>
<evidence type="ECO:0000313" key="7">
    <source>
        <dbReference type="EMBL" id="KAF6343204.1"/>
    </source>
</evidence>
<organism evidence="7 8">
    <name type="scientific">Pipistrellus kuhlii</name>
    <name type="common">Kuhl's pipistrelle</name>
    <dbReference type="NCBI Taxonomy" id="59472"/>
    <lineage>
        <taxon>Eukaryota</taxon>
        <taxon>Metazoa</taxon>
        <taxon>Chordata</taxon>
        <taxon>Craniata</taxon>
        <taxon>Vertebrata</taxon>
        <taxon>Euteleostomi</taxon>
        <taxon>Mammalia</taxon>
        <taxon>Eutheria</taxon>
        <taxon>Laurasiatheria</taxon>
        <taxon>Chiroptera</taxon>
        <taxon>Yangochiroptera</taxon>
        <taxon>Vespertilionidae</taxon>
        <taxon>Pipistrellus</taxon>
    </lineage>
</organism>
<dbReference type="Pfam" id="PF04103">
    <property type="entry name" value="CD20"/>
    <property type="match status" value="1"/>
</dbReference>
<evidence type="ECO:0000256" key="3">
    <source>
        <dbReference type="ARBA" id="ARBA00022692"/>
    </source>
</evidence>
<dbReference type="PANTHER" id="PTHR23320">
    <property type="entry name" value="MEMBRANE-SPANNING 4-DOMAINS SUBFAMILY A MS4A -RELATED"/>
    <property type="match status" value="1"/>
</dbReference>
<keyword evidence="5 6" id="KW-0472">Membrane</keyword>
<feature type="transmembrane region" description="Helical" evidence="6">
    <location>
        <begin position="118"/>
        <end position="141"/>
    </location>
</feature>
<dbReference type="InterPro" id="IPR030417">
    <property type="entry name" value="MS4A"/>
</dbReference>
<evidence type="ECO:0000256" key="2">
    <source>
        <dbReference type="ARBA" id="ARBA00009565"/>
    </source>
</evidence>
<dbReference type="AlphaFoldDB" id="A0A7J7X0R9"/>
<dbReference type="Proteomes" id="UP000558488">
    <property type="component" value="Unassembled WGS sequence"/>
</dbReference>
<dbReference type="GO" id="GO:0005886">
    <property type="term" value="C:plasma membrane"/>
    <property type="evidence" value="ECO:0007669"/>
    <property type="project" value="TreeGrafter"/>
</dbReference>
<comment type="similarity">
    <text evidence="2">Belongs to the MS4A family.</text>
</comment>
<evidence type="ECO:0000313" key="8">
    <source>
        <dbReference type="Proteomes" id="UP000558488"/>
    </source>
</evidence>
<feature type="transmembrane region" description="Helical" evidence="6">
    <location>
        <begin position="76"/>
        <end position="98"/>
    </location>
</feature>
<name>A0A7J7X0R9_PIPKU</name>
<dbReference type="GO" id="GO:0007166">
    <property type="term" value="P:cell surface receptor signaling pathway"/>
    <property type="evidence" value="ECO:0007669"/>
    <property type="project" value="TreeGrafter"/>
</dbReference>